<dbReference type="AlphaFoldDB" id="S0EZU4"/>
<evidence type="ECO:0000256" key="7">
    <source>
        <dbReference type="SAM" id="Phobius"/>
    </source>
</evidence>
<evidence type="ECO:0000259" key="8">
    <source>
        <dbReference type="Pfam" id="PF02687"/>
    </source>
</evidence>
<feature type="transmembrane region" description="Helical" evidence="7">
    <location>
        <begin position="21"/>
        <end position="39"/>
    </location>
</feature>
<reference evidence="10" key="1">
    <citation type="submission" date="2013-03" db="EMBL/GenBank/DDBJ databases">
        <title>Genome sequence of Chthonomonas calidirosea, the first sequenced genome from the Armatimonadetes phylum (formally candidate division OP10).</title>
        <authorList>
            <person name="Lee K.C.Y."/>
            <person name="Morgan X.C."/>
            <person name="Dunfield P.F."/>
            <person name="Tamas I."/>
            <person name="Houghton K.M."/>
            <person name="Vyssotski M."/>
            <person name="Ryan J.L.J."/>
            <person name="Lagutin K."/>
            <person name="McDonald I.R."/>
            <person name="Stott M.B."/>
        </authorList>
    </citation>
    <scope>NUCLEOTIDE SEQUENCE [LARGE SCALE GENOMIC DNA]</scope>
    <source>
        <strain evidence="10">DSM 23976 / ICMP 18418 / T49</strain>
    </source>
</reference>
<evidence type="ECO:0000256" key="2">
    <source>
        <dbReference type="ARBA" id="ARBA00022475"/>
    </source>
</evidence>
<gene>
    <name evidence="9" type="ORF">CCALI_02822</name>
</gene>
<protein>
    <submittedName>
        <fullName evidence="9">ABC-type transport system, involved in lipoprotein release, permease component</fullName>
    </submittedName>
</protein>
<accession>S0EZU4</accession>
<comment type="subcellular location">
    <subcellularLocation>
        <location evidence="1">Cell membrane</location>
        <topology evidence="1">Multi-pass membrane protein</topology>
    </subcellularLocation>
</comment>
<comment type="similarity">
    <text evidence="6">Belongs to the ABC-4 integral membrane protein family.</text>
</comment>
<evidence type="ECO:0000256" key="1">
    <source>
        <dbReference type="ARBA" id="ARBA00004651"/>
    </source>
</evidence>
<evidence type="ECO:0000256" key="5">
    <source>
        <dbReference type="ARBA" id="ARBA00023136"/>
    </source>
</evidence>
<evidence type="ECO:0000256" key="6">
    <source>
        <dbReference type="ARBA" id="ARBA00038076"/>
    </source>
</evidence>
<dbReference type="PANTHER" id="PTHR30572:SF4">
    <property type="entry name" value="ABC TRANSPORTER PERMEASE YTRF"/>
    <property type="match status" value="1"/>
</dbReference>
<feature type="transmembrane region" description="Helical" evidence="7">
    <location>
        <begin position="344"/>
        <end position="368"/>
    </location>
</feature>
<keyword evidence="10" id="KW-1185">Reference proteome</keyword>
<proteinExistence type="inferred from homology"/>
<keyword evidence="4 7" id="KW-1133">Transmembrane helix</keyword>
<keyword evidence="2" id="KW-1003">Cell membrane</keyword>
<feature type="transmembrane region" description="Helical" evidence="7">
    <location>
        <begin position="302"/>
        <end position="324"/>
    </location>
</feature>
<dbReference type="STRING" id="454171.CP488_01266"/>
<dbReference type="EMBL" id="HF951689">
    <property type="protein sequence ID" value="CCW36607.1"/>
    <property type="molecule type" value="Genomic_DNA"/>
</dbReference>
<evidence type="ECO:0000313" key="10">
    <source>
        <dbReference type="Proteomes" id="UP000014227"/>
    </source>
</evidence>
<dbReference type="RefSeq" id="WP_016484111.1">
    <property type="nucleotide sequence ID" value="NC_021487.1"/>
</dbReference>
<evidence type="ECO:0000256" key="4">
    <source>
        <dbReference type="ARBA" id="ARBA00022989"/>
    </source>
</evidence>
<evidence type="ECO:0000313" key="9">
    <source>
        <dbReference type="EMBL" id="CCW36607.1"/>
    </source>
</evidence>
<feature type="transmembrane region" description="Helical" evidence="7">
    <location>
        <begin position="247"/>
        <end position="274"/>
    </location>
</feature>
<dbReference type="PROSITE" id="PS51257">
    <property type="entry name" value="PROKAR_LIPOPROTEIN"/>
    <property type="match status" value="1"/>
</dbReference>
<dbReference type="KEGG" id="ccz:CCALI_02822"/>
<dbReference type="eggNOG" id="COG0577">
    <property type="taxonomic scope" value="Bacteria"/>
</dbReference>
<feature type="domain" description="ABC3 transporter permease C-terminal" evidence="8">
    <location>
        <begin position="253"/>
        <end position="366"/>
    </location>
</feature>
<dbReference type="InterPro" id="IPR003838">
    <property type="entry name" value="ABC3_permease_C"/>
</dbReference>
<dbReference type="Proteomes" id="UP000014227">
    <property type="component" value="Chromosome I"/>
</dbReference>
<dbReference type="PANTHER" id="PTHR30572">
    <property type="entry name" value="MEMBRANE COMPONENT OF TRANSPORTER-RELATED"/>
    <property type="match status" value="1"/>
</dbReference>
<keyword evidence="3 7" id="KW-0812">Transmembrane</keyword>
<dbReference type="Pfam" id="PF02687">
    <property type="entry name" value="FtsX"/>
    <property type="match status" value="1"/>
</dbReference>
<dbReference type="OrthoDB" id="9781575at2"/>
<keyword evidence="9" id="KW-0449">Lipoprotein</keyword>
<name>S0EZU4_CHTCT</name>
<organism evidence="9 10">
    <name type="scientific">Chthonomonas calidirosea (strain DSM 23976 / ICMP 18418 / T49)</name>
    <dbReference type="NCBI Taxonomy" id="1303518"/>
    <lineage>
        <taxon>Bacteria</taxon>
        <taxon>Bacillati</taxon>
        <taxon>Armatimonadota</taxon>
        <taxon>Chthonomonadia</taxon>
        <taxon>Chthonomonadales</taxon>
        <taxon>Chthonomonadaceae</taxon>
        <taxon>Chthonomonas</taxon>
    </lineage>
</organism>
<dbReference type="PATRIC" id="fig|1303518.3.peg.2928"/>
<dbReference type="InterPro" id="IPR050250">
    <property type="entry name" value="Macrolide_Exporter_MacB"/>
</dbReference>
<evidence type="ECO:0000256" key="3">
    <source>
        <dbReference type="ARBA" id="ARBA00022692"/>
    </source>
</evidence>
<dbReference type="GO" id="GO:0005886">
    <property type="term" value="C:plasma membrane"/>
    <property type="evidence" value="ECO:0007669"/>
    <property type="project" value="UniProtKB-SubCell"/>
</dbReference>
<dbReference type="InParanoid" id="S0EZU4"/>
<dbReference type="HOGENOM" id="CLU_730951_0_0_0"/>
<sequence length="378" mass="41927">MIRPLHPLIYFRRNPARVAPLVFVIMLAVMLVACVVTIVDSIRLTIYTLYGYNRYLTGLTPRNALDIPSDQVERIRKLPQLGALYPAHSYQVLIKTIFGKMPFPIFGLSPEGRQMLLERSHVRLIAGRMPREGQPEAAISDDVARNLKVPLGGVLANPNSLDDYTPVPIRLVGLLHGPVWLGITSKSEVDKTSPYSFIGYLAFAPNASPNAQRALDRAIERAVDHTQVRVWRFADLVHETESALSNLYLILNLAIGIIVFAIAFVCGLLANIYFSQRLPEVAMLAAIGYHRGFLLRRALGEVCLYCACGWILGGLLTIGTLWVIRAVFLAPKGLLLDIFDPTAFMFTLPLPLTIALFALATIAFRLASLDPVSIIERR</sequence>
<keyword evidence="5 7" id="KW-0472">Membrane</keyword>
<dbReference type="GO" id="GO:0022857">
    <property type="term" value="F:transmembrane transporter activity"/>
    <property type="evidence" value="ECO:0007669"/>
    <property type="project" value="TreeGrafter"/>
</dbReference>